<dbReference type="Proteomes" id="UP001597368">
    <property type="component" value="Unassembled WGS sequence"/>
</dbReference>
<reference evidence="3" key="1">
    <citation type="journal article" date="2019" name="Int. J. Syst. Evol. Microbiol.">
        <title>The Global Catalogue of Microorganisms (GCM) 10K type strain sequencing project: providing services to taxonomists for standard genome sequencing and annotation.</title>
        <authorList>
            <consortium name="The Broad Institute Genomics Platform"/>
            <consortium name="The Broad Institute Genome Sequencing Center for Infectious Disease"/>
            <person name="Wu L."/>
            <person name="Ma J."/>
        </authorList>
    </citation>
    <scope>NUCLEOTIDE SEQUENCE [LARGE SCALE GENOMIC DNA]</scope>
    <source>
        <strain evidence="3">ICMP 6774ER</strain>
    </source>
</reference>
<protein>
    <submittedName>
        <fullName evidence="2">Low temperature requirement protein A</fullName>
    </submittedName>
</protein>
<evidence type="ECO:0000256" key="1">
    <source>
        <dbReference type="SAM" id="Phobius"/>
    </source>
</evidence>
<feature type="transmembrane region" description="Helical" evidence="1">
    <location>
        <begin position="309"/>
        <end position="327"/>
    </location>
</feature>
<dbReference type="Pfam" id="PF06772">
    <property type="entry name" value="LtrA"/>
    <property type="match status" value="1"/>
</dbReference>
<comment type="caution">
    <text evidence="2">The sequence shown here is derived from an EMBL/GenBank/DDBJ whole genome shotgun (WGS) entry which is preliminary data.</text>
</comment>
<feature type="transmembrane region" description="Helical" evidence="1">
    <location>
        <begin position="236"/>
        <end position="254"/>
    </location>
</feature>
<evidence type="ECO:0000313" key="2">
    <source>
        <dbReference type="EMBL" id="MFD1935732.1"/>
    </source>
</evidence>
<feature type="transmembrane region" description="Helical" evidence="1">
    <location>
        <begin position="339"/>
        <end position="371"/>
    </location>
</feature>
<keyword evidence="1" id="KW-0472">Membrane</keyword>
<sequence>MTLLRSMRARARDEPHRVATALELFFDLFFVVAVSFAVSQLAHALSAGHLGEALVGYLTTFFAIWWAWMNFTWFASAYDTDDWVYRVMTLVQMSGVLVLAAGVPRAFEHHDYRVFWFGYLIMRFAMAFQWLRAAASDPAHRGVARRYALGICLAMVYWLVLFVVPEPLAVPAFALGVVVELCVPLWAERGRPTTWHPHHIAERYGLFTIIMMGENVLGATVSVRGALSDEGAKPSLIVLAVGALVIVFSLWWIYFEPETPEILTSNRAAIPWGYGHYVIFASIGAVGAAIEVVVAFVTGESALTRSQAGLAMAVPVAVYLVAVWVLHIRPHGYGRADSAAFLIAAVLVLLAPLAPSAVPLIAVIVAALVVVTTLIRRAAWPAR</sequence>
<evidence type="ECO:0000313" key="3">
    <source>
        <dbReference type="Proteomes" id="UP001597368"/>
    </source>
</evidence>
<keyword evidence="1" id="KW-0812">Transmembrane</keyword>
<proteinExistence type="predicted"/>
<dbReference type="PANTHER" id="PTHR36840">
    <property type="entry name" value="BLL5714 PROTEIN"/>
    <property type="match status" value="1"/>
</dbReference>
<dbReference type="EMBL" id="JBHUFV010000047">
    <property type="protein sequence ID" value="MFD1935732.1"/>
    <property type="molecule type" value="Genomic_DNA"/>
</dbReference>
<dbReference type="RefSeq" id="WP_379575851.1">
    <property type="nucleotide sequence ID" value="NZ_JBHUFV010000047.1"/>
</dbReference>
<dbReference type="PANTHER" id="PTHR36840:SF1">
    <property type="entry name" value="BLL5714 PROTEIN"/>
    <property type="match status" value="1"/>
</dbReference>
<keyword evidence="3" id="KW-1185">Reference proteome</keyword>
<keyword evidence="1" id="KW-1133">Transmembrane helix</keyword>
<feature type="transmembrane region" description="Helical" evidence="1">
    <location>
        <begin position="54"/>
        <end position="71"/>
    </location>
</feature>
<gene>
    <name evidence="2" type="ORF">ACFSKW_30100</name>
</gene>
<feature type="transmembrane region" description="Helical" evidence="1">
    <location>
        <begin position="83"/>
        <end position="103"/>
    </location>
</feature>
<accession>A0ABW4T1E4</accession>
<name>A0ABW4T1E4_9ACTN</name>
<organism evidence="2 3">
    <name type="scientific">Nonomuraea mangrovi</name>
    <dbReference type="NCBI Taxonomy" id="2316207"/>
    <lineage>
        <taxon>Bacteria</taxon>
        <taxon>Bacillati</taxon>
        <taxon>Actinomycetota</taxon>
        <taxon>Actinomycetes</taxon>
        <taxon>Streptosporangiales</taxon>
        <taxon>Streptosporangiaceae</taxon>
        <taxon>Nonomuraea</taxon>
    </lineage>
</organism>
<feature type="transmembrane region" description="Helical" evidence="1">
    <location>
        <begin position="115"/>
        <end position="135"/>
    </location>
</feature>
<feature type="transmembrane region" description="Helical" evidence="1">
    <location>
        <begin position="147"/>
        <end position="164"/>
    </location>
</feature>
<dbReference type="InterPro" id="IPR010640">
    <property type="entry name" value="Low_temperature_requirement_A"/>
</dbReference>
<feature type="transmembrane region" description="Helical" evidence="1">
    <location>
        <begin position="274"/>
        <end position="297"/>
    </location>
</feature>
<feature type="transmembrane region" description="Helical" evidence="1">
    <location>
        <begin position="21"/>
        <end position="42"/>
    </location>
</feature>